<evidence type="ECO:0000256" key="1">
    <source>
        <dbReference type="ARBA" id="ARBA00022723"/>
    </source>
</evidence>
<keyword evidence="2" id="KW-0862">Zinc</keyword>
<protein>
    <recommendedName>
        <fullName evidence="3">BAR domain-containing protein</fullName>
    </recommendedName>
</protein>
<keyword evidence="1" id="KW-0479">Metal-binding</keyword>
<comment type="caution">
    <text evidence="4">The sequence shown here is derived from an EMBL/GenBank/DDBJ whole genome shotgun (WGS) entry which is preliminary data.</text>
</comment>
<evidence type="ECO:0000259" key="3">
    <source>
        <dbReference type="Pfam" id="PF16746"/>
    </source>
</evidence>
<gene>
    <name evidence="4" type="ORF">GIB67_011770</name>
</gene>
<dbReference type="GO" id="GO:0046872">
    <property type="term" value="F:metal ion binding"/>
    <property type="evidence" value="ECO:0007669"/>
    <property type="project" value="UniProtKB-KW"/>
</dbReference>
<feature type="domain" description="BAR" evidence="3">
    <location>
        <begin position="7"/>
        <end position="92"/>
    </location>
</feature>
<dbReference type="InterPro" id="IPR004148">
    <property type="entry name" value="BAR_dom"/>
</dbReference>
<evidence type="ECO:0000313" key="5">
    <source>
        <dbReference type="Proteomes" id="UP000541444"/>
    </source>
</evidence>
<keyword evidence="5" id="KW-1185">Reference proteome</keyword>
<feature type="non-terminal residue" evidence="4">
    <location>
        <position position="96"/>
    </location>
</feature>
<dbReference type="PANTHER" id="PTHR23180:SF160">
    <property type="entry name" value="ADP-RIBOSYLATION FACTOR GTPASE-ACTIVATING PROTEIN EFFECTOR PROTEIN 1"/>
    <property type="match status" value="1"/>
</dbReference>
<dbReference type="Gene3D" id="1.20.1270.60">
    <property type="entry name" value="Arfaptin homology (AH) domain/BAR domain"/>
    <property type="match status" value="1"/>
</dbReference>
<feature type="non-terminal residue" evidence="4">
    <location>
        <position position="1"/>
    </location>
</feature>
<dbReference type="OrthoDB" id="1930913at2759"/>
<name>A0A7J7NXR3_9MAGN</name>
<dbReference type="AlphaFoldDB" id="A0A7J7NXR3"/>
<dbReference type="Pfam" id="PF16746">
    <property type="entry name" value="BAR_3"/>
    <property type="match status" value="1"/>
</dbReference>
<proteinExistence type="predicted"/>
<sequence>NLRFRTQAREKFLSLRKGTKLDTTLAIEEELHNARSTFEQARFNLVTALSNVEAKKRFELLEVVSGTMDAHLRYFKQSYDLLHQMEPYINQVLTYA</sequence>
<dbReference type="Proteomes" id="UP000541444">
    <property type="component" value="Unassembled WGS sequence"/>
</dbReference>
<reference evidence="4 5" key="1">
    <citation type="journal article" date="2020" name="IScience">
        <title>Genome Sequencing of the Endangered Kingdonia uniflora (Circaeasteraceae, Ranunculales) Reveals Potential Mechanisms of Evolutionary Specialization.</title>
        <authorList>
            <person name="Sun Y."/>
            <person name="Deng T."/>
            <person name="Zhang A."/>
            <person name="Moore M.J."/>
            <person name="Landis J.B."/>
            <person name="Lin N."/>
            <person name="Zhang H."/>
            <person name="Zhang X."/>
            <person name="Huang J."/>
            <person name="Zhang X."/>
            <person name="Sun H."/>
            <person name="Wang H."/>
        </authorList>
    </citation>
    <scope>NUCLEOTIDE SEQUENCE [LARGE SCALE GENOMIC DNA]</scope>
    <source>
        <strain evidence="4">TB1705</strain>
        <tissue evidence="4">Leaf</tissue>
    </source>
</reference>
<dbReference type="InterPro" id="IPR027267">
    <property type="entry name" value="AH/BAR_dom_sf"/>
</dbReference>
<dbReference type="EMBL" id="JACGCM010000452">
    <property type="protein sequence ID" value="KAF6171873.1"/>
    <property type="molecule type" value="Genomic_DNA"/>
</dbReference>
<dbReference type="GO" id="GO:0005096">
    <property type="term" value="F:GTPase activator activity"/>
    <property type="evidence" value="ECO:0007669"/>
    <property type="project" value="InterPro"/>
</dbReference>
<organism evidence="4 5">
    <name type="scientific">Kingdonia uniflora</name>
    <dbReference type="NCBI Taxonomy" id="39325"/>
    <lineage>
        <taxon>Eukaryota</taxon>
        <taxon>Viridiplantae</taxon>
        <taxon>Streptophyta</taxon>
        <taxon>Embryophyta</taxon>
        <taxon>Tracheophyta</taxon>
        <taxon>Spermatophyta</taxon>
        <taxon>Magnoliopsida</taxon>
        <taxon>Ranunculales</taxon>
        <taxon>Circaeasteraceae</taxon>
        <taxon>Kingdonia</taxon>
    </lineage>
</organism>
<dbReference type="SUPFAM" id="SSF103657">
    <property type="entry name" value="BAR/IMD domain-like"/>
    <property type="match status" value="1"/>
</dbReference>
<accession>A0A7J7NXR3</accession>
<dbReference type="PANTHER" id="PTHR23180">
    <property type="entry name" value="CENTAURIN/ARF"/>
    <property type="match status" value="1"/>
</dbReference>
<evidence type="ECO:0000313" key="4">
    <source>
        <dbReference type="EMBL" id="KAF6171873.1"/>
    </source>
</evidence>
<evidence type="ECO:0000256" key="2">
    <source>
        <dbReference type="ARBA" id="ARBA00022833"/>
    </source>
</evidence>
<dbReference type="GO" id="GO:0005737">
    <property type="term" value="C:cytoplasm"/>
    <property type="evidence" value="ECO:0007669"/>
    <property type="project" value="InterPro"/>
</dbReference>
<dbReference type="InterPro" id="IPR045258">
    <property type="entry name" value="ACAP1/2/3-like"/>
</dbReference>